<evidence type="ECO:0000313" key="3">
    <source>
        <dbReference type="Proteomes" id="UP000257014"/>
    </source>
</evidence>
<sequence>MKATGSLPPSPPLTRPFRPAGLPLCAPGPRFFSDARPHDRKDPFPRTWPSGAAARAGTGFSFFDPFAGRRPSGPF</sequence>
<dbReference type="AlphaFoldDB" id="A0A3E0K252"/>
<accession>A0A3E0K252</accession>
<gene>
    <name evidence="2" type="ORF">C6P37_12760</name>
</gene>
<dbReference type="EMBL" id="QEWE01000023">
    <property type="protein sequence ID" value="REJ26931.1"/>
    <property type="molecule type" value="Genomic_DNA"/>
</dbReference>
<comment type="caution">
    <text evidence="2">The sequence shown here is derived from an EMBL/GenBank/DDBJ whole genome shotgun (WGS) entry which is preliminary data.</text>
</comment>
<evidence type="ECO:0000256" key="1">
    <source>
        <dbReference type="SAM" id="MobiDB-lite"/>
    </source>
</evidence>
<protein>
    <submittedName>
        <fullName evidence="2">Uncharacterized protein</fullName>
    </submittedName>
</protein>
<feature type="region of interest" description="Disordered" evidence="1">
    <location>
        <begin position="1"/>
        <end position="20"/>
    </location>
</feature>
<feature type="region of interest" description="Disordered" evidence="1">
    <location>
        <begin position="34"/>
        <end position="53"/>
    </location>
</feature>
<reference evidence="2 3" key="1">
    <citation type="submission" date="2018-03" db="EMBL/GenBank/DDBJ databases">
        <authorList>
            <person name="Keele B.F."/>
        </authorList>
    </citation>
    <scope>NUCLEOTIDE SEQUENCE [LARGE SCALE GENOMIC DNA]</scope>
    <source>
        <strain evidence="2">ZCTH4_d</strain>
    </source>
</reference>
<dbReference type="Proteomes" id="UP000257014">
    <property type="component" value="Unassembled WGS sequence"/>
</dbReference>
<organism evidence="2 3">
    <name type="scientific">Caldibacillus debilis</name>
    <dbReference type="NCBI Taxonomy" id="301148"/>
    <lineage>
        <taxon>Bacteria</taxon>
        <taxon>Bacillati</taxon>
        <taxon>Bacillota</taxon>
        <taxon>Bacilli</taxon>
        <taxon>Bacillales</taxon>
        <taxon>Bacillaceae</taxon>
        <taxon>Caldibacillus</taxon>
    </lineage>
</organism>
<proteinExistence type="predicted"/>
<evidence type="ECO:0000313" key="2">
    <source>
        <dbReference type="EMBL" id="REJ26931.1"/>
    </source>
</evidence>
<feature type="compositionally biased region" description="Basic and acidic residues" evidence="1">
    <location>
        <begin position="34"/>
        <end position="44"/>
    </location>
</feature>
<name>A0A3E0K252_9BACI</name>